<feature type="region of interest" description="Disordered" evidence="1">
    <location>
        <begin position="1402"/>
        <end position="1432"/>
    </location>
</feature>
<gene>
    <name evidence="2" type="ORF">K469DRAFT_714447</name>
</gene>
<feature type="compositionally biased region" description="Polar residues" evidence="1">
    <location>
        <begin position="1173"/>
        <end position="1192"/>
    </location>
</feature>
<feature type="region of interest" description="Disordered" evidence="1">
    <location>
        <begin position="1042"/>
        <end position="1068"/>
    </location>
</feature>
<feature type="region of interest" description="Disordered" evidence="1">
    <location>
        <begin position="1136"/>
        <end position="1268"/>
    </location>
</feature>
<feature type="compositionally biased region" description="Polar residues" evidence="1">
    <location>
        <begin position="335"/>
        <end position="347"/>
    </location>
</feature>
<reference evidence="2" key="1">
    <citation type="journal article" date="2020" name="Stud. Mycol.">
        <title>101 Dothideomycetes genomes: a test case for predicting lifestyles and emergence of pathogens.</title>
        <authorList>
            <person name="Haridas S."/>
            <person name="Albert R."/>
            <person name="Binder M."/>
            <person name="Bloem J."/>
            <person name="Labutti K."/>
            <person name="Salamov A."/>
            <person name="Andreopoulos B."/>
            <person name="Baker S."/>
            <person name="Barry K."/>
            <person name="Bills G."/>
            <person name="Bluhm B."/>
            <person name="Cannon C."/>
            <person name="Castanera R."/>
            <person name="Culley D."/>
            <person name="Daum C."/>
            <person name="Ezra D."/>
            <person name="Gonzalez J."/>
            <person name="Henrissat B."/>
            <person name="Kuo A."/>
            <person name="Liang C."/>
            <person name="Lipzen A."/>
            <person name="Lutzoni F."/>
            <person name="Magnuson J."/>
            <person name="Mondo S."/>
            <person name="Nolan M."/>
            <person name="Ohm R."/>
            <person name="Pangilinan J."/>
            <person name="Park H.-J."/>
            <person name="Ramirez L."/>
            <person name="Alfaro M."/>
            <person name="Sun H."/>
            <person name="Tritt A."/>
            <person name="Yoshinaga Y."/>
            <person name="Zwiers L.-H."/>
            <person name="Turgeon B."/>
            <person name="Goodwin S."/>
            <person name="Spatafora J."/>
            <person name="Crous P."/>
            <person name="Grigoriev I."/>
        </authorList>
    </citation>
    <scope>NUCLEOTIDE SEQUENCE</scope>
    <source>
        <strain evidence="2">CBS 207.26</strain>
    </source>
</reference>
<feature type="compositionally biased region" description="Basic and acidic residues" evidence="1">
    <location>
        <begin position="260"/>
        <end position="272"/>
    </location>
</feature>
<name>A0A6A6DQ27_9PEZI</name>
<feature type="region of interest" description="Disordered" evidence="1">
    <location>
        <begin position="951"/>
        <end position="971"/>
    </location>
</feature>
<dbReference type="Proteomes" id="UP000800200">
    <property type="component" value="Unassembled WGS sequence"/>
</dbReference>
<evidence type="ECO:0000256" key="1">
    <source>
        <dbReference type="SAM" id="MobiDB-lite"/>
    </source>
</evidence>
<feature type="region of interest" description="Disordered" evidence="1">
    <location>
        <begin position="322"/>
        <end position="392"/>
    </location>
</feature>
<keyword evidence="3" id="KW-1185">Reference proteome</keyword>
<feature type="compositionally biased region" description="Polar residues" evidence="1">
    <location>
        <begin position="1199"/>
        <end position="1211"/>
    </location>
</feature>
<feature type="region of interest" description="Disordered" evidence="1">
    <location>
        <begin position="120"/>
        <end position="272"/>
    </location>
</feature>
<feature type="compositionally biased region" description="Polar residues" evidence="1">
    <location>
        <begin position="1136"/>
        <end position="1151"/>
    </location>
</feature>
<proteinExistence type="predicted"/>
<organism evidence="2 3">
    <name type="scientific">Zopfia rhizophila CBS 207.26</name>
    <dbReference type="NCBI Taxonomy" id="1314779"/>
    <lineage>
        <taxon>Eukaryota</taxon>
        <taxon>Fungi</taxon>
        <taxon>Dikarya</taxon>
        <taxon>Ascomycota</taxon>
        <taxon>Pezizomycotina</taxon>
        <taxon>Dothideomycetes</taxon>
        <taxon>Dothideomycetes incertae sedis</taxon>
        <taxon>Zopfiaceae</taxon>
        <taxon>Zopfia</taxon>
    </lineage>
</organism>
<feature type="region of interest" description="Disordered" evidence="1">
    <location>
        <begin position="524"/>
        <end position="561"/>
    </location>
</feature>
<feature type="compositionally biased region" description="Polar residues" evidence="1">
    <location>
        <begin position="288"/>
        <end position="301"/>
    </location>
</feature>
<feature type="compositionally biased region" description="Basic and acidic residues" evidence="1">
    <location>
        <begin position="525"/>
        <end position="541"/>
    </location>
</feature>
<feature type="compositionally biased region" description="Basic and acidic residues" evidence="1">
    <location>
        <begin position="120"/>
        <end position="145"/>
    </location>
</feature>
<feature type="region of interest" description="Disordered" evidence="1">
    <location>
        <begin position="285"/>
        <end position="310"/>
    </location>
</feature>
<feature type="compositionally biased region" description="Polar residues" evidence="1">
    <location>
        <begin position="544"/>
        <end position="558"/>
    </location>
</feature>
<feature type="compositionally biased region" description="Low complexity" evidence="1">
    <location>
        <begin position="369"/>
        <end position="384"/>
    </location>
</feature>
<dbReference type="OrthoDB" id="3946750at2759"/>
<evidence type="ECO:0000313" key="2">
    <source>
        <dbReference type="EMBL" id="KAF2180482.1"/>
    </source>
</evidence>
<dbReference type="EMBL" id="ML994657">
    <property type="protein sequence ID" value="KAF2180482.1"/>
    <property type="molecule type" value="Genomic_DNA"/>
</dbReference>
<sequence>MAWWHRDPSTWCRSPLHRYARRALRENEAQLCTIRLRCLSQTPSYPAWHNDEYGKRPSGLSELEWIQLQHCRRWKRRLEEDPYHALFGASNDMLGGKGLTDLNWAYKAFPKWMLKEMDFPESQRESKARESAGRGWKDESSEKKSTYTPSSPFELTSAAVPSQDNVSSYPQKVNISSEEPSTRKGASTSKAKNAVKPDYSIGVVSPSDPRRPRDNVIFEPSNDVGNFEPGASWNTEATPSDEVVLRKGSHHPDTPMPEKNFADEGVRISEKDAAVQKGSTFIKEFLADSNTIDQPESSSEPASRDWRQTVLDRRVSPDYVSNFRKDHSVSAVEPANSQPKNPTTEDGTPSAGPLPGERFSPVMKSHGQSPSEAPAPIPSSQSPANDCENSVTKHRPALGAEVLGMEENLCSVDRKIDLEILPEAARFERAKTGWNKMKEKGKKKVEEKLDVKHGSVNDGSYGSIGDEEVGVTWKEKKSDQAKDGEKAVMGKRISGSGDTIDSPQKTQNDAKIFGLFHVLSNPLDTSEKVENSSKKTEDGASKHTAPSFNSSRSTSDILSQLPKDDMDFLSASDIRASMGIKRSSKDSTEESEKMRKRLKDDFVVKHNKEQELAPTIESKVMNDQHVRRTEKELREKVKEVTTELALETSLDRMIKLEPIDAYAFAETWTDAMNENNASTGVSTEILKDIASHMQRSHNMIQMIREELKKHFSILPFGIETVSHRLSGYQGEVIARTDRLLRDLEASSNRTEFAGAPSNKNEMTEEIRQKKLQKLRIEIRKTDTELDEVWKLFEETIGETVQDNAIERATSNSSVRRALRRHSRLLWKNLRLTNTMSYSVLHQLETIGEHPSERLFWDITDTLVVLEDTYLAFLTIIGHTLQSCTVGFEQTGAKFGNTAAQGISEKNAKLDAKPVRIDDLVHSSSPRFAEFSRHATVDRRFEEEIHAQKAAMQGFSDDGCSRAPKPSWKTSLDEPSPLMHSLFRPFGQQLESLGKDAETTAAHGSVSRFAKELAAKRQQSLNDRALVQEIKEAYEDVYGRITTHHQQRDVDSKEAPLEVNRGGSKGRQVLPVGVDVDDVAVNDITTDSATMTTSSTNKSSSSLDSDPSSMSSTTQHYLPPIPETQYDAIEVVPATTSTHPQRLSAGYSQSPRVSPMAGHQTTDESGPSPDPFSTFGNPSMANRKMTGQQRSTSDPPPSTRNPGMASNPTTEPTDPAIESSLSAASEPKVESEPRGKATAGTVREQSYAAEKRSPSEATDPATGSQEAVEEPRTMITYKVLAYDPSTDAVTVTNIESSTISTSTTTTSIPLPEALQPLRYPAKFLPKLPTGFDIVSASPNILVLCEPSEPSTSIQYVKSVNEKELKEEEWRRINPVDGTTRLSPTGYVGVDDFKEEVGRELYLAQKQGGERKQREGQSNSEGSSRGGEKGRRGGGVASVLKTGIVAVAGCYVVGVIGELLT</sequence>
<accession>A0A6A6DQ27</accession>
<feature type="compositionally biased region" description="Basic and acidic residues" evidence="1">
    <location>
        <begin position="1045"/>
        <end position="1055"/>
    </location>
</feature>
<feature type="compositionally biased region" description="Polar residues" evidence="1">
    <location>
        <begin position="146"/>
        <end position="191"/>
    </location>
</feature>
<feature type="compositionally biased region" description="Low complexity" evidence="1">
    <location>
        <begin position="1088"/>
        <end position="1113"/>
    </location>
</feature>
<feature type="region of interest" description="Disordered" evidence="1">
    <location>
        <begin position="1088"/>
        <end position="1118"/>
    </location>
</feature>
<evidence type="ECO:0000313" key="3">
    <source>
        <dbReference type="Proteomes" id="UP000800200"/>
    </source>
</evidence>
<protein>
    <submittedName>
        <fullName evidence="2">Uncharacterized protein</fullName>
    </submittedName>
</protein>